<dbReference type="EMBL" id="JAAPAO010000236">
    <property type="protein sequence ID" value="KAF4666379.1"/>
    <property type="molecule type" value="Genomic_DNA"/>
</dbReference>
<evidence type="ECO:0000256" key="1">
    <source>
        <dbReference type="SAM" id="Phobius"/>
    </source>
</evidence>
<reference evidence="2 3" key="1">
    <citation type="submission" date="2020-04" db="EMBL/GenBank/DDBJ databases">
        <title>Perkinsus chesapeaki whole genome sequence.</title>
        <authorList>
            <person name="Bogema D.R."/>
        </authorList>
    </citation>
    <scope>NUCLEOTIDE SEQUENCE [LARGE SCALE GENOMIC DNA]</scope>
    <source>
        <strain evidence="2">ATCC PRA-425</strain>
    </source>
</reference>
<protein>
    <submittedName>
        <fullName evidence="2">Uncharacterized protein</fullName>
    </submittedName>
</protein>
<keyword evidence="3" id="KW-1185">Reference proteome</keyword>
<feature type="transmembrane region" description="Helical" evidence="1">
    <location>
        <begin position="103"/>
        <end position="126"/>
    </location>
</feature>
<comment type="caution">
    <text evidence="2">The sequence shown here is derived from an EMBL/GenBank/DDBJ whole genome shotgun (WGS) entry which is preliminary data.</text>
</comment>
<feature type="transmembrane region" description="Helical" evidence="1">
    <location>
        <begin position="76"/>
        <end position="96"/>
    </location>
</feature>
<feature type="transmembrane region" description="Helical" evidence="1">
    <location>
        <begin position="305"/>
        <end position="323"/>
    </location>
</feature>
<name>A0A7J6M4B9_PERCH</name>
<gene>
    <name evidence="2" type="ORF">FOL47_004116</name>
</gene>
<feature type="transmembrane region" description="Helical" evidence="1">
    <location>
        <begin position="179"/>
        <end position="204"/>
    </location>
</feature>
<dbReference type="OrthoDB" id="469755at2759"/>
<feature type="transmembrane region" description="Helical" evidence="1">
    <location>
        <begin position="335"/>
        <end position="355"/>
    </location>
</feature>
<evidence type="ECO:0000313" key="3">
    <source>
        <dbReference type="Proteomes" id="UP000591131"/>
    </source>
</evidence>
<feature type="transmembrane region" description="Helical" evidence="1">
    <location>
        <begin position="408"/>
        <end position="433"/>
    </location>
</feature>
<keyword evidence="1" id="KW-0812">Transmembrane</keyword>
<feature type="transmembrane region" description="Helical" evidence="1">
    <location>
        <begin position="48"/>
        <end position="70"/>
    </location>
</feature>
<keyword evidence="1" id="KW-0472">Membrane</keyword>
<dbReference type="AlphaFoldDB" id="A0A7J6M4B9"/>
<proteinExistence type="predicted"/>
<evidence type="ECO:0000313" key="2">
    <source>
        <dbReference type="EMBL" id="KAF4666379.1"/>
    </source>
</evidence>
<dbReference type="Proteomes" id="UP000591131">
    <property type="component" value="Unassembled WGS sequence"/>
</dbReference>
<keyword evidence="1" id="KW-1133">Transmembrane helix</keyword>
<accession>A0A7J6M4B9</accession>
<sequence length="530" mass="57597">MQTTTFPNTTSPQINPNDAPTIQGVAYKPKRVLGLHLADERLAFRVRLTFFLSIVPIVFCIAFAIAVWFVSVPVYIWFYALLVITVVAPTTLYYSYANNSPSFMGLFAFLNGALAVCQVLSVWQVLAYVHNCQTFVSECQVSGLRVIPTVSDPSYACSFYTVLDYSTFQHWADSRTTTLAMYLSFFIPVVVLHLILLALSLMWYSKLRKGLRISTRGPVGGVAATVITSGYVARGTEANDSDKVAIGVPVSSAEPKGEDKVFGLPVAKPELAPIIRAIFILALAPIVLVAVFAAVTLTVGTPVFFWYYVVFVATILAPAALYYGVQYNKSGALELYSACNVALAILQAIGIWQIVNYLDHCELFLEQCTNDNGAIVPAVPHPDFDCQSYASYQYWKTSNIVDYRNQTLVIYSVIMGLAIIIHVVLTILSIFLYKKLSGTNALVIAPSFSEGQMGPVDGAVTEGTETNDSLRVTTGVPVKRSESSLCGDAAAAVVDLETGTDNNRLPITEGVPATTGRWSSSIVNNNVIAV</sequence>
<feature type="transmembrane region" description="Helical" evidence="1">
    <location>
        <begin position="278"/>
        <end position="299"/>
    </location>
</feature>
<organism evidence="2 3">
    <name type="scientific">Perkinsus chesapeaki</name>
    <name type="common">Clam parasite</name>
    <name type="synonym">Perkinsus andrewsi</name>
    <dbReference type="NCBI Taxonomy" id="330153"/>
    <lineage>
        <taxon>Eukaryota</taxon>
        <taxon>Sar</taxon>
        <taxon>Alveolata</taxon>
        <taxon>Perkinsozoa</taxon>
        <taxon>Perkinsea</taxon>
        <taxon>Perkinsida</taxon>
        <taxon>Perkinsidae</taxon>
        <taxon>Perkinsus</taxon>
    </lineage>
</organism>